<dbReference type="Pfam" id="PF11720">
    <property type="entry name" value="Inhibitor_I78"/>
    <property type="match status" value="1"/>
</dbReference>
<dbReference type="PANTHER" id="PTHR39600:SF1">
    <property type="entry name" value="PEPTIDASE INHIBITOR I78 FAMILY PROTEIN"/>
    <property type="match status" value="1"/>
</dbReference>
<gene>
    <name evidence="1" type="ORF">HK414_09260</name>
</gene>
<reference evidence="1 2" key="1">
    <citation type="submission" date="2020-05" db="EMBL/GenBank/DDBJ databases">
        <title>Ramlibacter rhizophilus sp. nov., isolated from rhizosphere soil of national flower Mugunghwa from South Korea.</title>
        <authorList>
            <person name="Zheng-Fei Y."/>
            <person name="Huan T."/>
        </authorList>
    </citation>
    <scope>NUCLEOTIDE SEQUENCE [LARGE SCALE GENOMIC DNA]</scope>
    <source>
        <strain evidence="1 2">H242</strain>
    </source>
</reference>
<dbReference type="PANTHER" id="PTHR39600">
    <property type="entry name" value="PEPTIDASE INHIBITOR I78 FAMILY PROTEIN"/>
    <property type="match status" value="1"/>
</dbReference>
<organism evidence="1 2">
    <name type="scientific">Ramlibacter terrae</name>
    <dbReference type="NCBI Taxonomy" id="2732511"/>
    <lineage>
        <taxon>Bacteria</taxon>
        <taxon>Pseudomonadati</taxon>
        <taxon>Pseudomonadota</taxon>
        <taxon>Betaproteobacteria</taxon>
        <taxon>Burkholderiales</taxon>
        <taxon>Comamonadaceae</taxon>
        <taxon>Ramlibacter</taxon>
    </lineage>
</organism>
<evidence type="ECO:0000313" key="2">
    <source>
        <dbReference type="Proteomes" id="UP000500826"/>
    </source>
</evidence>
<name>A0ABX6P9M1_9BURK</name>
<dbReference type="InterPro" id="IPR021719">
    <property type="entry name" value="Prot_inh_I78"/>
</dbReference>
<keyword evidence="2" id="KW-1185">Reference proteome</keyword>
<accession>A0ABX6P9M1</accession>
<dbReference type="Proteomes" id="UP000500826">
    <property type="component" value="Chromosome"/>
</dbReference>
<dbReference type="Gene3D" id="3.30.10.10">
    <property type="entry name" value="Trypsin Inhibitor V, subunit A"/>
    <property type="match status" value="1"/>
</dbReference>
<sequence length="77" mass="8433">MRAAAGHGRPRHVPAKPAQFAIGYTFTDAVVEEVRRRSGARLARVLRPGMATTMEFNAERVNIEVDAANRVAKVRCG</sequence>
<protein>
    <submittedName>
        <fullName evidence="1">Peptidase inhibitor I78 family protein</fullName>
    </submittedName>
</protein>
<evidence type="ECO:0000313" key="1">
    <source>
        <dbReference type="EMBL" id="QJW85776.1"/>
    </source>
</evidence>
<proteinExistence type="predicted"/>
<dbReference type="EMBL" id="CP053418">
    <property type="protein sequence ID" value="QJW85776.1"/>
    <property type="molecule type" value="Genomic_DNA"/>
</dbReference>